<dbReference type="InterPro" id="IPR013149">
    <property type="entry name" value="ADH-like_C"/>
</dbReference>
<dbReference type="InterPro" id="IPR011032">
    <property type="entry name" value="GroES-like_sf"/>
</dbReference>
<dbReference type="Pfam" id="PF00107">
    <property type="entry name" value="ADH_zinc_N"/>
    <property type="match status" value="1"/>
</dbReference>
<evidence type="ECO:0000313" key="2">
    <source>
        <dbReference type="EMBL" id="PVM72354.1"/>
    </source>
</evidence>
<dbReference type="SUPFAM" id="SSF51735">
    <property type="entry name" value="NAD(P)-binding Rossmann-fold domains"/>
    <property type="match status" value="1"/>
</dbReference>
<evidence type="ECO:0000313" key="3">
    <source>
        <dbReference type="Proteomes" id="UP000244913"/>
    </source>
</evidence>
<dbReference type="PANTHER" id="PTHR45033:SF2">
    <property type="entry name" value="ZINC-TYPE ALCOHOL DEHYDROGENASE-LIKE PROTEIN C1773.06C"/>
    <property type="match status" value="1"/>
</dbReference>
<dbReference type="InterPro" id="IPR020843">
    <property type="entry name" value="ER"/>
</dbReference>
<dbReference type="Pfam" id="PF08240">
    <property type="entry name" value="ADH_N"/>
    <property type="match status" value="1"/>
</dbReference>
<dbReference type="Gene3D" id="3.40.50.720">
    <property type="entry name" value="NAD(P)-binding Rossmann-like Domain"/>
    <property type="match status" value="1"/>
</dbReference>
<proteinExistence type="predicted"/>
<feature type="domain" description="Enoyl reductase (ER)" evidence="1">
    <location>
        <begin position="10"/>
        <end position="332"/>
    </location>
</feature>
<dbReference type="SMART" id="SM00829">
    <property type="entry name" value="PKS_ER"/>
    <property type="match status" value="1"/>
</dbReference>
<sequence>MNALALSKPAGLDQIRAVDLGRPRDPGPGEIVVRLQASSLNYHDLAVALGYLPTAQGRIPLSDGAGRVEAVGPGVADLAVGDLVVSLFFPDWRDGRPPVADFSRTPGDGLDGYARSHVTAPASFFTQAPKGFDALQAASLTTAGLTAWRALVEGGVKPGDRVLVLGTGGVSVFALQFARMMGAQVAATSGSDDKLARIGALGADHRVNYRRQPDWSASILDWTDGVGVDHVIEVGGPATLGQSIAATRLGGHIALIGVLTGFSGEIPNAALMARQIRLQGVTVGSARHQKEMIKAIDANGLAPVIDQVFPVAELGQALGLIQAGGHFGKVGVDLTF</sequence>
<dbReference type="Gene3D" id="3.90.180.10">
    <property type="entry name" value="Medium-chain alcohol dehydrogenases, catalytic domain"/>
    <property type="match status" value="1"/>
</dbReference>
<reference evidence="2 3" key="1">
    <citation type="submission" date="2018-04" db="EMBL/GenBank/DDBJ databases">
        <title>The genome sequence of Caulobacter sp. 736.</title>
        <authorList>
            <person name="Gao J."/>
            <person name="Sun J."/>
        </authorList>
    </citation>
    <scope>NUCLEOTIDE SEQUENCE [LARGE SCALE GENOMIC DNA]</scope>
    <source>
        <strain evidence="2 3">736</strain>
    </source>
</reference>
<dbReference type="PANTHER" id="PTHR45033">
    <property type="match status" value="1"/>
</dbReference>
<dbReference type="AlphaFoldDB" id="A0A2T9IYS4"/>
<gene>
    <name evidence="2" type="ORF">DDF65_22535</name>
</gene>
<dbReference type="Proteomes" id="UP000244913">
    <property type="component" value="Unassembled WGS sequence"/>
</dbReference>
<dbReference type="CDD" id="cd08276">
    <property type="entry name" value="MDR7"/>
    <property type="match status" value="1"/>
</dbReference>
<comment type="caution">
    <text evidence="2">The sequence shown here is derived from an EMBL/GenBank/DDBJ whole genome shotgun (WGS) entry which is preliminary data.</text>
</comment>
<dbReference type="GO" id="GO:0016491">
    <property type="term" value="F:oxidoreductase activity"/>
    <property type="evidence" value="ECO:0007669"/>
    <property type="project" value="InterPro"/>
</dbReference>
<organism evidence="2 3">
    <name type="scientific">Caulobacter radicis</name>
    <dbReference type="NCBI Taxonomy" id="2172650"/>
    <lineage>
        <taxon>Bacteria</taxon>
        <taxon>Pseudomonadati</taxon>
        <taxon>Pseudomonadota</taxon>
        <taxon>Alphaproteobacteria</taxon>
        <taxon>Caulobacterales</taxon>
        <taxon>Caulobacteraceae</taxon>
        <taxon>Caulobacter</taxon>
    </lineage>
</organism>
<dbReference type="RefSeq" id="WP_116569759.1">
    <property type="nucleotide sequence ID" value="NZ_QDKP01000063.1"/>
</dbReference>
<dbReference type="InterPro" id="IPR052711">
    <property type="entry name" value="Zinc_ADH-like"/>
</dbReference>
<dbReference type="InterPro" id="IPR013154">
    <property type="entry name" value="ADH-like_N"/>
</dbReference>
<evidence type="ECO:0000259" key="1">
    <source>
        <dbReference type="SMART" id="SM00829"/>
    </source>
</evidence>
<dbReference type="InterPro" id="IPR036291">
    <property type="entry name" value="NAD(P)-bd_dom_sf"/>
</dbReference>
<accession>A0A2T9IYS4</accession>
<name>A0A2T9IYS4_9CAUL</name>
<keyword evidence="3" id="KW-1185">Reference proteome</keyword>
<protein>
    <submittedName>
        <fullName evidence="2">NAD(P)-dependent alcohol dehydrogenase</fullName>
    </submittedName>
</protein>
<dbReference type="EMBL" id="QDKP01000063">
    <property type="protein sequence ID" value="PVM72354.1"/>
    <property type="molecule type" value="Genomic_DNA"/>
</dbReference>
<dbReference type="SUPFAM" id="SSF50129">
    <property type="entry name" value="GroES-like"/>
    <property type="match status" value="1"/>
</dbReference>